<keyword evidence="4" id="KW-1185">Reference proteome</keyword>
<feature type="region of interest" description="Disordered" evidence="2">
    <location>
        <begin position="440"/>
        <end position="484"/>
    </location>
</feature>
<comment type="similarity">
    <text evidence="1">Belongs to the type-B carboxylesterase/lipase family.</text>
</comment>
<gene>
    <name evidence="3" type="ORF">TKK_003083</name>
</gene>
<feature type="region of interest" description="Disordered" evidence="2">
    <location>
        <begin position="308"/>
        <end position="339"/>
    </location>
</feature>
<feature type="compositionally biased region" description="Low complexity" evidence="2">
    <location>
        <begin position="308"/>
        <end position="329"/>
    </location>
</feature>
<comment type="caution">
    <text evidence="3">The sequence shown here is derived from an EMBL/GenBank/DDBJ whole genome shotgun (WGS) entry which is preliminary data.</text>
</comment>
<evidence type="ECO:0008006" key="5">
    <source>
        <dbReference type="Google" id="ProtNLM"/>
    </source>
</evidence>
<feature type="compositionally biased region" description="Basic and acidic residues" evidence="2">
    <location>
        <begin position="252"/>
        <end position="263"/>
    </location>
</feature>
<organism evidence="3 4">
    <name type="scientific">Trichogramma kaykai</name>
    <dbReference type="NCBI Taxonomy" id="54128"/>
    <lineage>
        <taxon>Eukaryota</taxon>
        <taxon>Metazoa</taxon>
        <taxon>Ecdysozoa</taxon>
        <taxon>Arthropoda</taxon>
        <taxon>Hexapoda</taxon>
        <taxon>Insecta</taxon>
        <taxon>Pterygota</taxon>
        <taxon>Neoptera</taxon>
        <taxon>Endopterygota</taxon>
        <taxon>Hymenoptera</taxon>
        <taxon>Apocrita</taxon>
        <taxon>Proctotrupomorpha</taxon>
        <taxon>Chalcidoidea</taxon>
        <taxon>Trichogrammatidae</taxon>
        <taxon>Trichogramma</taxon>
    </lineage>
</organism>
<evidence type="ECO:0000313" key="3">
    <source>
        <dbReference type="EMBL" id="KAL3404090.1"/>
    </source>
</evidence>
<dbReference type="InterPro" id="IPR051093">
    <property type="entry name" value="Neuroligin/BSAL"/>
</dbReference>
<reference evidence="3 4" key="1">
    <citation type="journal article" date="2024" name="bioRxiv">
        <title>A reference genome for Trichogramma kaykai: A tiny desert-dwelling parasitoid wasp with competing sex-ratio distorters.</title>
        <authorList>
            <person name="Culotta J."/>
            <person name="Lindsey A.R."/>
        </authorList>
    </citation>
    <scope>NUCLEOTIDE SEQUENCE [LARGE SCALE GENOMIC DNA]</scope>
    <source>
        <strain evidence="3 4">KSX58</strain>
    </source>
</reference>
<dbReference type="Gene3D" id="3.40.50.1820">
    <property type="entry name" value="alpha/beta hydrolase"/>
    <property type="match status" value="1"/>
</dbReference>
<accession>A0ABD2XG72</accession>
<protein>
    <recommendedName>
        <fullName evidence="5">Carboxylesterase type B domain-containing protein</fullName>
    </recommendedName>
</protein>
<name>A0ABD2XG72_9HYME</name>
<dbReference type="PANTHER" id="PTHR43903">
    <property type="entry name" value="NEUROLIGIN"/>
    <property type="match status" value="1"/>
</dbReference>
<evidence type="ECO:0000256" key="2">
    <source>
        <dbReference type="SAM" id="MobiDB-lite"/>
    </source>
</evidence>
<feature type="compositionally biased region" description="Low complexity" evidence="2">
    <location>
        <begin position="440"/>
        <end position="449"/>
    </location>
</feature>
<dbReference type="Proteomes" id="UP001627154">
    <property type="component" value="Unassembled WGS sequence"/>
</dbReference>
<feature type="compositionally biased region" description="Polar residues" evidence="2">
    <location>
        <begin position="83"/>
        <end position="98"/>
    </location>
</feature>
<feature type="region of interest" description="Disordered" evidence="2">
    <location>
        <begin position="221"/>
        <end position="273"/>
    </location>
</feature>
<proteinExistence type="inferred from homology"/>
<evidence type="ECO:0000256" key="1">
    <source>
        <dbReference type="ARBA" id="ARBA00005964"/>
    </source>
</evidence>
<feature type="region of interest" description="Disordered" evidence="2">
    <location>
        <begin position="83"/>
        <end position="111"/>
    </location>
</feature>
<evidence type="ECO:0000313" key="4">
    <source>
        <dbReference type="Proteomes" id="UP001627154"/>
    </source>
</evidence>
<sequence length="484" mass="54719">MFFSHYRQGCIHGEELPYFFGAPLVAGLAHWPKNYTRTEVGLSESVILYLANFARTGSYSKVHYEPSNGLEARCTFVRTSTSFESRSAKPKQSSNPNEGTPEPGSPVSRPERSKLKNLEWTAYEAVHKKYISIENLSAFTASRAIARCLLRAARRRTGIVCPASRFIHSHYFNDNTCFHCCRYQIEAEKSLQSSQTVVLVELGAGSAQAWLRRRSQISSPIGRRAGTSAIHSEATVDLDARHHRGSDEPDPDERHHGPTERAGLRGVDAPAGGRLRRLQHRPERHHRHRLQPADTQCADIRRRLLSARQEQSAAATERQQQQRQQLSQEEAGKRTDAQQYMRRTRWGKGSLAGSGGGHHVSIERHHHMQHHHLPPAVFADPPNNHHHNHGISVPMPPPPPKNAKPSIIATSDKLQSNQLLQQQQNLIISPNHLQQVEMGMSMQQAGSSSTLKRQQQHHHQLANQQQQQQQHQQQQQTIMEELRV</sequence>
<dbReference type="InterPro" id="IPR029058">
    <property type="entry name" value="AB_hydrolase_fold"/>
</dbReference>
<feature type="compositionally biased region" description="Low complexity" evidence="2">
    <location>
        <begin position="461"/>
        <end position="476"/>
    </location>
</feature>
<dbReference type="SUPFAM" id="SSF53474">
    <property type="entry name" value="alpha/beta-Hydrolases"/>
    <property type="match status" value="1"/>
</dbReference>
<dbReference type="EMBL" id="JBJJXI010000026">
    <property type="protein sequence ID" value="KAL3404090.1"/>
    <property type="molecule type" value="Genomic_DNA"/>
</dbReference>
<dbReference type="AlphaFoldDB" id="A0ABD2XG72"/>
<feature type="region of interest" description="Disordered" evidence="2">
    <location>
        <begin position="365"/>
        <end position="406"/>
    </location>
</feature>